<dbReference type="InterPro" id="IPR037401">
    <property type="entry name" value="SnoaL-like"/>
</dbReference>
<reference evidence="2" key="2">
    <citation type="submission" date="2021-04" db="EMBL/GenBank/DDBJ databases">
        <title>Draft genome assembly of strain Phenylobacterium sp. 20VBR1 using MiniION and Illumina platforms.</title>
        <authorList>
            <person name="Thomas F.A."/>
            <person name="Krishnan K.P."/>
            <person name="Sinha R.K."/>
        </authorList>
    </citation>
    <scope>NUCLEOTIDE SEQUENCE</scope>
    <source>
        <strain evidence="2">20VBR1</strain>
    </source>
</reference>
<sequence length="116" mass="12645">MSAPACISPFDVVDGQFEAYNSQNLSTFMTFYADDAVLADFNGAITANGAEAIRARHEKLFADFPQNKAELKARVIIGSRVIDHELVARTPGGDTFEVAAIYTISDAKIVRVDFVK</sequence>
<evidence type="ECO:0000313" key="3">
    <source>
        <dbReference type="EMBL" id="QQZ48824.1"/>
    </source>
</evidence>
<evidence type="ECO:0000313" key="4">
    <source>
        <dbReference type="Proteomes" id="UP000622580"/>
    </source>
</evidence>
<evidence type="ECO:0000259" key="1">
    <source>
        <dbReference type="Pfam" id="PF12680"/>
    </source>
</evidence>
<dbReference type="EMBL" id="CP068570">
    <property type="protein sequence ID" value="QQZ48824.1"/>
    <property type="molecule type" value="Genomic_DNA"/>
</dbReference>
<evidence type="ECO:0000313" key="2">
    <source>
        <dbReference type="EMBL" id="MBR7619850.1"/>
    </source>
</evidence>
<dbReference type="EMBL" id="JAGSGD010000001">
    <property type="protein sequence ID" value="MBR7619850.1"/>
    <property type="molecule type" value="Genomic_DNA"/>
</dbReference>
<gene>
    <name evidence="2" type="ORF">JKL49_10670</name>
    <name evidence="3" type="ORF">JKL49_15805</name>
</gene>
<dbReference type="PIRSF" id="PIRSF030561">
    <property type="entry name" value="UCP030561"/>
    <property type="match status" value="1"/>
</dbReference>
<organism evidence="2 4">
    <name type="scientific">Phenylobacterium glaciei</name>
    <dbReference type="NCBI Taxonomy" id="2803784"/>
    <lineage>
        <taxon>Bacteria</taxon>
        <taxon>Pseudomonadati</taxon>
        <taxon>Pseudomonadota</taxon>
        <taxon>Alphaproteobacteria</taxon>
        <taxon>Caulobacterales</taxon>
        <taxon>Caulobacteraceae</taxon>
        <taxon>Phenylobacterium</taxon>
    </lineage>
</organism>
<protein>
    <submittedName>
        <fullName evidence="2">Nuclear transport factor 2 family protein</fullName>
    </submittedName>
</protein>
<proteinExistence type="predicted"/>
<dbReference type="SUPFAM" id="SSF54427">
    <property type="entry name" value="NTF2-like"/>
    <property type="match status" value="1"/>
</dbReference>
<feature type="domain" description="SnoaL-like" evidence="1">
    <location>
        <begin position="15"/>
        <end position="112"/>
    </location>
</feature>
<dbReference type="InterPro" id="IPR032710">
    <property type="entry name" value="NTF2-like_dom_sf"/>
</dbReference>
<dbReference type="AlphaFoldDB" id="A0A941D062"/>
<dbReference type="InterPro" id="IPR008317">
    <property type="entry name" value="UCP030561"/>
</dbReference>
<dbReference type="RefSeq" id="WP_215340341.1">
    <property type="nucleotide sequence ID" value="NZ_JAGSGD010000001.1"/>
</dbReference>
<name>A0A941D062_9CAUL</name>
<reference evidence="3" key="1">
    <citation type="submission" date="2021-01" db="EMBL/GenBank/DDBJ databases">
        <title>Genome sequence of Phenylobacterium sp. 20VBR1 isolated from a valley glaceir, Ny-Alesund, Svalbard.</title>
        <authorList>
            <person name="Thomas F.A."/>
            <person name="Krishnan K.P."/>
            <person name="Sinha R.K."/>
        </authorList>
    </citation>
    <scope>NUCLEOTIDE SEQUENCE</scope>
    <source>
        <strain evidence="3">20VBR1</strain>
    </source>
</reference>
<dbReference type="Gene3D" id="3.10.450.50">
    <property type="match status" value="1"/>
</dbReference>
<accession>A0A941D062</accession>
<dbReference type="Proteomes" id="UP000622580">
    <property type="component" value="Unassembled WGS sequence"/>
</dbReference>
<keyword evidence="4" id="KW-1185">Reference proteome</keyword>
<dbReference type="Pfam" id="PF12680">
    <property type="entry name" value="SnoaL_2"/>
    <property type="match status" value="1"/>
</dbReference>